<evidence type="ECO:0000313" key="1">
    <source>
        <dbReference type="EMBL" id="KAI3713589.1"/>
    </source>
</evidence>
<evidence type="ECO:0000313" key="2">
    <source>
        <dbReference type="Proteomes" id="UP001056120"/>
    </source>
</evidence>
<comment type="caution">
    <text evidence="1">The sequence shown here is derived from an EMBL/GenBank/DDBJ whole genome shotgun (WGS) entry which is preliminary data.</text>
</comment>
<protein>
    <submittedName>
        <fullName evidence="1">Uncharacterized protein</fullName>
    </submittedName>
</protein>
<organism evidence="1 2">
    <name type="scientific">Smallanthus sonchifolius</name>
    <dbReference type="NCBI Taxonomy" id="185202"/>
    <lineage>
        <taxon>Eukaryota</taxon>
        <taxon>Viridiplantae</taxon>
        <taxon>Streptophyta</taxon>
        <taxon>Embryophyta</taxon>
        <taxon>Tracheophyta</taxon>
        <taxon>Spermatophyta</taxon>
        <taxon>Magnoliopsida</taxon>
        <taxon>eudicotyledons</taxon>
        <taxon>Gunneridae</taxon>
        <taxon>Pentapetalae</taxon>
        <taxon>asterids</taxon>
        <taxon>campanulids</taxon>
        <taxon>Asterales</taxon>
        <taxon>Asteraceae</taxon>
        <taxon>Asteroideae</taxon>
        <taxon>Heliantheae alliance</taxon>
        <taxon>Millerieae</taxon>
        <taxon>Smallanthus</taxon>
    </lineage>
</organism>
<sequence>MSDKDSRKLPLSNPRVLVVEIGMLDEYVGGDGDLSYWTNSVMEVVIGEEAKVSHSYIQIGVLHMCIVAHSLGQAVFDGNIKVNSPVSFGAEIIDQFQSNDLRKKVELHVKKLLDLDIYVEKSM</sequence>
<dbReference type="Proteomes" id="UP001056120">
    <property type="component" value="Linkage Group LG24"/>
</dbReference>
<proteinExistence type="predicted"/>
<reference evidence="2" key="1">
    <citation type="journal article" date="2022" name="Mol. Ecol. Resour.">
        <title>The genomes of chicory, endive, great burdock and yacon provide insights into Asteraceae palaeo-polyploidization history and plant inulin production.</title>
        <authorList>
            <person name="Fan W."/>
            <person name="Wang S."/>
            <person name="Wang H."/>
            <person name="Wang A."/>
            <person name="Jiang F."/>
            <person name="Liu H."/>
            <person name="Zhao H."/>
            <person name="Xu D."/>
            <person name="Zhang Y."/>
        </authorList>
    </citation>
    <scope>NUCLEOTIDE SEQUENCE [LARGE SCALE GENOMIC DNA]</scope>
    <source>
        <strain evidence="2">cv. Yunnan</strain>
    </source>
</reference>
<dbReference type="EMBL" id="CM042041">
    <property type="protein sequence ID" value="KAI3713589.1"/>
    <property type="molecule type" value="Genomic_DNA"/>
</dbReference>
<accession>A0ACB9AVB2</accession>
<keyword evidence="2" id="KW-1185">Reference proteome</keyword>
<reference evidence="1 2" key="2">
    <citation type="journal article" date="2022" name="Mol. Ecol. Resour.">
        <title>The genomes of chicory, endive, great burdock and yacon provide insights into Asteraceae paleo-polyploidization history and plant inulin production.</title>
        <authorList>
            <person name="Fan W."/>
            <person name="Wang S."/>
            <person name="Wang H."/>
            <person name="Wang A."/>
            <person name="Jiang F."/>
            <person name="Liu H."/>
            <person name="Zhao H."/>
            <person name="Xu D."/>
            <person name="Zhang Y."/>
        </authorList>
    </citation>
    <scope>NUCLEOTIDE SEQUENCE [LARGE SCALE GENOMIC DNA]</scope>
    <source>
        <strain evidence="2">cv. Yunnan</strain>
        <tissue evidence="1">Leaves</tissue>
    </source>
</reference>
<gene>
    <name evidence="1" type="ORF">L1987_72170</name>
</gene>
<name>A0ACB9AVB2_9ASTR</name>